<name>A0A6J5KIE0_9CAUD</name>
<evidence type="ECO:0000313" key="3">
    <source>
        <dbReference type="EMBL" id="CAB4121864.1"/>
    </source>
</evidence>
<dbReference type="Pfam" id="PF09588">
    <property type="entry name" value="YqaJ"/>
    <property type="match status" value="1"/>
</dbReference>
<proteinExistence type="predicted"/>
<evidence type="ECO:0000256" key="1">
    <source>
        <dbReference type="SAM" id="Coils"/>
    </source>
</evidence>
<evidence type="ECO:0000259" key="2">
    <source>
        <dbReference type="Pfam" id="PF09588"/>
    </source>
</evidence>
<gene>
    <name evidence="3" type="ORF">UFOVP16_17</name>
</gene>
<dbReference type="InterPro" id="IPR011335">
    <property type="entry name" value="Restrct_endonuc-II-like"/>
</dbReference>
<organism evidence="3">
    <name type="scientific">uncultured Caudovirales phage</name>
    <dbReference type="NCBI Taxonomy" id="2100421"/>
    <lineage>
        <taxon>Viruses</taxon>
        <taxon>Duplodnaviria</taxon>
        <taxon>Heunggongvirae</taxon>
        <taxon>Uroviricota</taxon>
        <taxon>Caudoviricetes</taxon>
        <taxon>Peduoviridae</taxon>
        <taxon>Maltschvirus</taxon>
        <taxon>Maltschvirus maltsch</taxon>
    </lineage>
</organism>
<keyword evidence="1" id="KW-0175">Coiled coil</keyword>
<sequence length="317" mass="35469">MTTITIKPTSEADWLAMRMQDVTSTESAALFNLSPYVTKFDLWHRKHSGVVPEFKVNDRMKWGNRLEAAIAHGIAEEQGWEVAPLKDYMRDPDLRLGSSFDYVITNLGEPVHLEIKNVDYLAFRDGWIEHDDGSIEAPEHIEMQVQHQMAVSGWKRAFIGAFVAGNRYELIERERDETVIEAIKAAVTAFWWSVDEGQEPPPVWPDDADAVIRLNQYAQPEKILDASGDAILASLIEEYKQAAKAATAAEEDKDTAKARILQAIGDAEIVLADGWKISAGMQAETPPTVITAEMIGKTYGGRKGFRNLRINARKDAK</sequence>
<dbReference type="EMBL" id="LR796155">
    <property type="protein sequence ID" value="CAB4121864.1"/>
    <property type="molecule type" value="Genomic_DNA"/>
</dbReference>
<protein>
    <submittedName>
        <fullName evidence="3">YqaJ viral recombinase</fullName>
    </submittedName>
</protein>
<dbReference type="InterPro" id="IPR019080">
    <property type="entry name" value="YqaJ_viral_recombinase"/>
</dbReference>
<dbReference type="SUPFAM" id="SSF52980">
    <property type="entry name" value="Restriction endonuclease-like"/>
    <property type="match status" value="1"/>
</dbReference>
<dbReference type="Gene3D" id="3.90.320.10">
    <property type="match status" value="1"/>
</dbReference>
<accession>A0A6J5KIE0</accession>
<feature type="coiled-coil region" evidence="1">
    <location>
        <begin position="232"/>
        <end position="259"/>
    </location>
</feature>
<dbReference type="InterPro" id="IPR011604">
    <property type="entry name" value="PDDEXK-like_dom_sf"/>
</dbReference>
<feature type="domain" description="YqaJ viral recombinase" evidence="2">
    <location>
        <begin position="13"/>
        <end position="153"/>
    </location>
</feature>
<reference evidence="3" key="1">
    <citation type="submission" date="2020-04" db="EMBL/GenBank/DDBJ databases">
        <authorList>
            <person name="Chiriac C."/>
            <person name="Salcher M."/>
            <person name="Ghai R."/>
            <person name="Kavagutti S V."/>
        </authorList>
    </citation>
    <scope>NUCLEOTIDE SEQUENCE</scope>
</reference>